<gene>
    <name evidence="1" type="ORF">DCF19_19790</name>
</gene>
<name>A0A2W4VYJ1_9CYAN</name>
<proteinExistence type="predicted"/>
<dbReference type="Proteomes" id="UP000249467">
    <property type="component" value="Unassembled WGS sequence"/>
</dbReference>
<dbReference type="EMBL" id="QBML01000034">
    <property type="protein sequence ID" value="PZO37070.1"/>
    <property type="molecule type" value="Genomic_DNA"/>
</dbReference>
<reference evidence="1 2" key="2">
    <citation type="submission" date="2018-06" db="EMBL/GenBank/DDBJ databases">
        <title>Metagenomic assembly of (sub)arctic Cyanobacteria and their associated microbiome from non-axenic cultures.</title>
        <authorList>
            <person name="Baurain D."/>
        </authorList>
    </citation>
    <scope>NUCLEOTIDE SEQUENCE [LARGE SCALE GENOMIC DNA]</scope>
    <source>
        <strain evidence="1">ULC066bin1</strain>
    </source>
</reference>
<evidence type="ECO:0000313" key="1">
    <source>
        <dbReference type="EMBL" id="PZO37070.1"/>
    </source>
</evidence>
<evidence type="ECO:0000313" key="2">
    <source>
        <dbReference type="Proteomes" id="UP000249467"/>
    </source>
</evidence>
<organism evidence="1 2">
    <name type="scientific">Pseudanabaena frigida</name>
    <dbReference type="NCBI Taxonomy" id="945775"/>
    <lineage>
        <taxon>Bacteria</taxon>
        <taxon>Bacillati</taxon>
        <taxon>Cyanobacteriota</taxon>
        <taxon>Cyanophyceae</taxon>
        <taxon>Pseudanabaenales</taxon>
        <taxon>Pseudanabaenaceae</taxon>
        <taxon>Pseudanabaena</taxon>
    </lineage>
</organism>
<accession>A0A2W4VYJ1</accession>
<comment type="caution">
    <text evidence="1">The sequence shown here is derived from an EMBL/GenBank/DDBJ whole genome shotgun (WGS) entry which is preliminary data.</text>
</comment>
<dbReference type="AlphaFoldDB" id="A0A2W4VYJ1"/>
<reference evidence="1 2" key="1">
    <citation type="submission" date="2018-04" db="EMBL/GenBank/DDBJ databases">
        <authorList>
            <person name="Go L.Y."/>
            <person name="Mitchell J.A."/>
        </authorList>
    </citation>
    <scope>NUCLEOTIDE SEQUENCE [LARGE SCALE GENOMIC DNA]</scope>
    <source>
        <strain evidence="1">ULC066bin1</strain>
    </source>
</reference>
<sequence>MKTSHHPLDCELQMRDRKGNLITVNTLELAADLLDGTASIVECFLTFLVSPATYHHIDINESFHLHPDARGQVFGGKLEPDIDVEIETKLDPSFIFEISTKIKTLDALSQHLQTINQNQPDHPLLNTESWFALYVKQSVELPPEFGEGKLKVGYSTTWADT</sequence>
<protein>
    <submittedName>
        <fullName evidence="1">Uncharacterized protein</fullName>
    </submittedName>
</protein>